<name>A0A1N6GDK1_9PROT</name>
<reference evidence="1 2" key="1">
    <citation type="submission" date="2016-12" db="EMBL/GenBank/DDBJ databases">
        <authorList>
            <person name="Song W.-J."/>
            <person name="Kurnit D.M."/>
        </authorList>
    </citation>
    <scope>NUCLEOTIDE SEQUENCE [LARGE SCALE GENOMIC DNA]</scope>
    <source>
        <strain evidence="1 2">ATCC 49181</strain>
    </source>
</reference>
<evidence type="ECO:0000313" key="1">
    <source>
        <dbReference type="EMBL" id="SIO05492.1"/>
    </source>
</evidence>
<dbReference type="eggNOG" id="ENOG50301VG">
    <property type="taxonomic scope" value="Bacteria"/>
</dbReference>
<dbReference type="AlphaFoldDB" id="A0A1N6GDK1"/>
<keyword evidence="2" id="KW-1185">Reference proteome</keyword>
<evidence type="ECO:0000313" key="2">
    <source>
        <dbReference type="Proteomes" id="UP000185062"/>
    </source>
</evidence>
<dbReference type="EMBL" id="FSRO01000001">
    <property type="protein sequence ID" value="SIO05492.1"/>
    <property type="molecule type" value="Genomic_DNA"/>
</dbReference>
<gene>
    <name evidence="1" type="ORF">SAMN02743940_0657</name>
</gene>
<organism evidence="1 2">
    <name type="scientific">Nitrosomonas cryotolerans ATCC 49181</name>
    <dbReference type="NCBI Taxonomy" id="1131553"/>
    <lineage>
        <taxon>Bacteria</taxon>
        <taxon>Pseudomonadati</taxon>
        <taxon>Pseudomonadota</taxon>
        <taxon>Betaproteobacteria</taxon>
        <taxon>Nitrosomonadales</taxon>
        <taxon>Nitrosomonadaceae</taxon>
        <taxon>Nitrosomonas</taxon>
    </lineage>
</organism>
<dbReference type="STRING" id="44575.SAMN05216419_102828"/>
<sequence>MRITQILVIVLLVALFSDNVLGASITYNGLKCRDAVNINDPTFSEIPIQSRFQVTEDVGNGIFRLNLTGGLPRFVNDNQNVCIDSDTAIGFSGIPALDGLPRRLSSISAVAYFDGRDLMITVNSIHSDLSAGRGALSTFSTSFILPISNTLILEYNPQGSSFRLKKLIHNRGLVHTSGSTNSLIPFFETVLPFFNNSTRDEPRVLIPVSNIEYILE</sequence>
<protein>
    <submittedName>
        <fullName evidence="1">Uncharacterized protein</fullName>
    </submittedName>
</protein>
<accession>A0A1N6GDK1</accession>
<dbReference type="Proteomes" id="UP000185062">
    <property type="component" value="Unassembled WGS sequence"/>
</dbReference>
<proteinExistence type="predicted"/>